<reference evidence="2" key="1">
    <citation type="submission" date="2019-02" db="EMBL/GenBank/DDBJ databases">
        <authorList>
            <consortium name="Genoscope - CEA"/>
            <person name="William W."/>
        </authorList>
    </citation>
    <scope>NUCLEOTIDE SEQUENCE [LARGE SCALE GENOMIC DNA]</scope>
    <source>
        <strain evidence="2">YSy11</strain>
    </source>
</reference>
<organism evidence="2">
    <name type="scientific">Pseudomonas marincola</name>
    <dbReference type="NCBI Taxonomy" id="437900"/>
    <lineage>
        <taxon>Bacteria</taxon>
        <taxon>Pseudomonadati</taxon>
        <taxon>Pseudomonadota</taxon>
        <taxon>Gammaproteobacteria</taxon>
        <taxon>Pseudomonadales</taxon>
        <taxon>Pseudomonadaceae</taxon>
        <taxon>Pseudomonas</taxon>
    </lineage>
</organism>
<evidence type="ECO:0008006" key="3">
    <source>
        <dbReference type="Google" id="ProtNLM"/>
    </source>
</evidence>
<accession>A0A653E5T3</accession>
<protein>
    <recommendedName>
        <fullName evidence="3">Secretion system X translation initiation factor</fullName>
    </recommendedName>
</protein>
<dbReference type="AlphaFoldDB" id="A0A653E5T3"/>
<evidence type="ECO:0000256" key="1">
    <source>
        <dbReference type="SAM" id="MobiDB-lite"/>
    </source>
</evidence>
<name>A0A653E5T3_9PSED</name>
<dbReference type="RefSeq" id="WP_150548699.1">
    <property type="nucleotide sequence ID" value="NZ_LR215729.2"/>
</dbReference>
<dbReference type="EMBL" id="LR215729">
    <property type="protein sequence ID" value="VEV98075.1"/>
    <property type="molecule type" value="Genomic_DNA"/>
</dbReference>
<feature type="region of interest" description="Disordered" evidence="1">
    <location>
        <begin position="38"/>
        <end position="67"/>
    </location>
</feature>
<evidence type="ECO:0000313" key="2">
    <source>
        <dbReference type="EMBL" id="VEV98075.1"/>
    </source>
</evidence>
<sequence>MNSRRGLYWAIFLGAAALVALIPEYFFAGDDELAVQPTDPASRLQKPSVAAQQGEQNGAGSGAKSAPASVPQADLFAVRSWRVVPQFKPVAVAPVAPVVYRPSAPPLPFHFIGKLEDHSRLQVFLQEGEQVHVVRVGDVIGGTYKVQRITQEQMTLLYLPLKISQSLAVGSTL</sequence>
<proteinExistence type="predicted"/>
<gene>
    <name evidence="2" type="ORF">PMYSY11_3031</name>
</gene>